<dbReference type="GO" id="GO:0009036">
    <property type="term" value="F:type II site-specific deoxyribonuclease activity"/>
    <property type="evidence" value="ECO:0007669"/>
    <property type="project" value="InterPro"/>
</dbReference>
<dbReference type="Pfam" id="PF02963">
    <property type="entry name" value="EcoRI"/>
    <property type="match status" value="1"/>
</dbReference>
<dbReference type="InterPro" id="IPR004221">
    <property type="entry name" value="Restrct_endonuc_II_EcoRI"/>
</dbReference>
<dbReference type="Proteomes" id="UP000261011">
    <property type="component" value="Unassembled WGS sequence"/>
</dbReference>
<evidence type="ECO:0000313" key="1">
    <source>
        <dbReference type="EMBL" id="RGB77953.1"/>
    </source>
</evidence>
<dbReference type="InterPro" id="IPR011335">
    <property type="entry name" value="Restrct_endonuc-II-like"/>
</dbReference>
<dbReference type="SUPFAM" id="SSF52980">
    <property type="entry name" value="Restriction endonuclease-like"/>
    <property type="match status" value="1"/>
</dbReference>
<dbReference type="InterPro" id="IPR011336">
    <property type="entry name" value="Restrct_endonuc_II_EcoRI/MunI"/>
</dbReference>
<comment type="caution">
    <text evidence="1">The sequence shown here is derived from an EMBL/GenBank/DDBJ whole genome shotgun (WGS) entry which is preliminary data.</text>
</comment>
<dbReference type="Gene3D" id="3.40.580.10">
    <property type="entry name" value="Eco RI Endonuclease, subunit A"/>
    <property type="match status" value="1"/>
</dbReference>
<dbReference type="GO" id="GO:0000287">
    <property type="term" value="F:magnesium ion binding"/>
    <property type="evidence" value="ECO:0007669"/>
    <property type="project" value="InterPro"/>
</dbReference>
<dbReference type="GO" id="GO:0003677">
    <property type="term" value="F:DNA binding"/>
    <property type="evidence" value="ECO:0007669"/>
    <property type="project" value="InterPro"/>
</dbReference>
<dbReference type="EMBL" id="QVEU01000001">
    <property type="protein sequence ID" value="RGB77953.1"/>
    <property type="molecule type" value="Genomic_DNA"/>
</dbReference>
<accession>A0A3E2TKU0</accession>
<sequence length="280" mass="31764">MKKKNQSSRLTSQHKESHGVIGIFGKEAKEHDMSVGQISRIVLKKLEEKYPELTFRYRNSIRKSEINKSLQKLDSELGQTLFLEKSSIKPDGGIVEVKDDNNNWRVVLVSEAKFQGKDIENIKNGILVGKNNDQDLMAAGNAIERSHKNISEIANFMLSESHFPYVIFLEGSNFLTKTIEVTRPDGRIVVLSYNSGTLNRLDRLTAANYGMPFNTNLCINKIIKSDDKSFMLQAASMYTKGDGSRWTNEEMFIILMDIADTSLKMLGRDIFDQITNNRSD</sequence>
<keyword evidence="1" id="KW-0255">Endonuclease</keyword>
<keyword evidence="2" id="KW-1185">Reference proteome</keyword>
<keyword evidence="1" id="KW-0540">Nuclease</keyword>
<name>A0A3E2TKU0_9FIRM</name>
<dbReference type="AlphaFoldDB" id="A0A3E2TKU0"/>
<protein>
    <submittedName>
        <fullName evidence="1">Restriction endonuclease</fullName>
    </submittedName>
</protein>
<dbReference type="GO" id="GO:0009307">
    <property type="term" value="P:DNA restriction-modification system"/>
    <property type="evidence" value="ECO:0007669"/>
    <property type="project" value="InterPro"/>
</dbReference>
<reference evidence="1 2" key="1">
    <citation type="submission" date="2018-08" db="EMBL/GenBank/DDBJ databases">
        <title>A genome reference for cultivated species of the human gut microbiota.</title>
        <authorList>
            <person name="Zou Y."/>
            <person name="Xue W."/>
            <person name="Luo G."/>
        </authorList>
    </citation>
    <scope>NUCLEOTIDE SEQUENCE [LARGE SCALE GENOMIC DNA]</scope>
    <source>
        <strain evidence="1 2">OF01-3</strain>
    </source>
</reference>
<keyword evidence="1" id="KW-0378">Hydrolase</keyword>
<proteinExistence type="predicted"/>
<evidence type="ECO:0000313" key="2">
    <source>
        <dbReference type="Proteomes" id="UP000261011"/>
    </source>
</evidence>
<dbReference type="CDD" id="cd00943">
    <property type="entry name" value="EcoRI-like"/>
    <property type="match status" value="1"/>
</dbReference>
<dbReference type="RefSeq" id="WP_117520025.1">
    <property type="nucleotide sequence ID" value="NZ_QVEU01000001.1"/>
</dbReference>
<organism evidence="1 2">
    <name type="scientific">Anaerococcus nagyae</name>
    <dbReference type="NCBI Taxonomy" id="1755241"/>
    <lineage>
        <taxon>Bacteria</taxon>
        <taxon>Bacillati</taxon>
        <taxon>Bacillota</taxon>
        <taxon>Tissierellia</taxon>
        <taxon>Tissierellales</taxon>
        <taxon>Peptoniphilaceae</taxon>
        <taxon>Anaerococcus</taxon>
    </lineage>
</organism>
<dbReference type="OrthoDB" id="407944at2"/>
<gene>
    <name evidence="1" type="ORF">DXA39_00420</name>
</gene>